<dbReference type="SUPFAM" id="SSF53474">
    <property type="entry name" value="alpha/beta-Hydrolases"/>
    <property type="match status" value="1"/>
</dbReference>
<dbReference type="GeneID" id="92925365"/>
<proteinExistence type="predicted"/>
<keyword evidence="2" id="KW-0378">Hydrolase</keyword>
<dbReference type="EMBL" id="JACIHP010000005">
    <property type="protein sequence ID" value="MBB4492465.1"/>
    <property type="molecule type" value="Genomic_DNA"/>
</dbReference>
<sequence length="253" mass="26681">MRLSDIIIATLAIALSATWADDAQSSRQSFVVPTGSGGVLVESFGDCARAVCPAAVILSGSKGFGAPVYNDIGQTFQAAGLSAYLVHVLSQADLDAIAAADSAKARLAYYAKRLPDWTSSVHRVISHLDGQPRHGGRVGVLGISLGAQIASAASVGRTDVDALVLVDGGFPNGYSHTAHSFPPLHLIWGSADRTFPLSIGRELQRKAQRLGRPASLDVYEGGAHDFFLRSRTWNADTAHQSAANFLSSTLLQR</sequence>
<organism evidence="2 3">
    <name type="scientific">Agrobacterium radiobacter</name>
    <dbReference type="NCBI Taxonomy" id="362"/>
    <lineage>
        <taxon>Bacteria</taxon>
        <taxon>Pseudomonadati</taxon>
        <taxon>Pseudomonadota</taxon>
        <taxon>Alphaproteobacteria</taxon>
        <taxon>Hyphomicrobiales</taxon>
        <taxon>Rhizobiaceae</taxon>
        <taxon>Rhizobium/Agrobacterium group</taxon>
        <taxon>Agrobacterium</taxon>
        <taxon>Agrobacterium tumefaciens complex</taxon>
    </lineage>
</organism>
<evidence type="ECO:0000259" key="1">
    <source>
        <dbReference type="Pfam" id="PF01738"/>
    </source>
</evidence>
<evidence type="ECO:0000313" key="2">
    <source>
        <dbReference type="EMBL" id="MBB4492465.1"/>
    </source>
</evidence>
<dbReference type="Gene3D" id="3.40.50.1820">
    <property type="entry name" value="alpha/beta hydrolase"/>
    <property type="match status" value="1"/>
</dbReference>
<dbReference type="GO" id="GO:0016787">
    <property type="term" value="F:hydrolase activity"/>
    <property type="evidence" value="ECO:0007669"/>
    <property type="project" value="UniProtKB-KW"/>
</dbReference>
<dbReference type="Proteomes" id="UP000534590">
    <property type="component" value="Unassembled WGS sequence"/>
</dbReference>
<gene>
    <name evidence="2" type="ORF">GGE40_004310</name>
</gene>
<dbReference type="Pfam" id="PF01738">
    <property type="entry name" value="DLH"/>
    <property type="match status" value="1"/>
</dbReference>
<dbReference type="RefSeq" id="WP_020808201.1">
    <property type="nucleotide sequence ID" value="NZ_CP184253.1"/>
</dbReference>
<dbReference type="InterPro" id="IPR029058">
    <property type="entry name" value="AB_hydrolase_fold"/>
</dbReference>
<name>A0ABR6JC69_AGRRD</name>
<reference evidence="2 3" key="1">
    <citation type="submission" date="2020-08" db="EMBL/GenBank/DDBJ databases">
        <title>Genomic Encyclopedia of Type Strains, Phase IV (KMG-V): Genome sequencing to study the core and pangenomes of soil and plant-associated prokaryotes.</title>
        <authorList>
            <person name="Whitman W."/>
        </authorList>
    </citation>
    <scope>NUCLEOTIDE SEQUENCE [LARGE SCALE GENOMIC DNA]</scope>
    <source>
        <strain evidence="2 3">SEMIA 461</strain>
    </source>
</reference>
<dbReference type="InterPro" id="IPR002925">
    <property type="entry name" value="Dienelactn_hydro"/>
</dbReference>
<evidence type="ECO:0000313" key="3">
    <source>
        <dbReference type="Proteomes" id="UP000534590"/>
    </source>
</evidence>
<feature type="domain" description="Dienelactone hydrolase" evidence="1">
    <location>
        <begin position="54"/>
        <end position="240"/>
    </location>
</feature>
<accession>A0ABR6JC69</accession>
<keyword evidence="3" id="KW-1185">Reference proteome</keyword>
<comment type="caution">
    <text evidence="2">The sequence shown here is derived from an EMBL/GenBank/DDBJ whole genome shotgun (WGS) entry which is preliminary data.</text>
</comment>
<protein>
    <submittedName>
        <fullName evidence="2">Dienelactone hydrolase</fullName>
    </submittedName>
</protein>